<dbReference type="PRINTS" id="PR00033">
    <property type="entry name" value="HTHASNC"/>
</dbReference>
<keyword evidence="2" id="KW-0238">DNA-binding</keyword>
<dbReference type="InterPro" id="IPR036390">
    <property type="entry name" value="WH_DNA-bd_sf"/>
</dbReference>
<dbReference type="Proteomes" id="UP000632222">
    <property type="component" value="Unassembled WGS sequence"/>
</dbReference>
<keyword evidence="6" id="KW-1185">Reference proteome</keyword>
<dbReference type="EMBL" id="BMOD01000001">
    <property type="protein sequence ID" value="GGJ19060.1"/>
    <property type="molecule type" value="Genomic_DNA"/>
</dbReference>
<evidence type="ECO:0000256" key="2">
    <source>
        <dbReference type="ARBA" id="ARBA00023125"/>
    </source>
</evidence>
<dbReference type="SUPFAM" id="SSF46785">
    <property type="entry name" value="Winged helix' DNA-binding domain"/>
    <property type="match status" value="1"/>
</dbReference>
<dbReference type="PROSITE" id="PS50956">
    <property type="entry name" value="HTH_ASNC_2"/>
    <property type="match status" value="1"/>
</dbReference>
<dbReference type="Pfam" id="PF01037">
    <property type="entry name" value="AsnC_trans_reg"/>
    <property type="match status" value="1"/>
</dbReference>
<evidence type="ECO:0000256" key="1">
    <source>
        <dbReference type="ARBA" id="ARBA00023015"/>
    </source>
</evidence>
<dbReference type="PROSITE" id="PS00519">
    <property type="entry name" value="HTH_ASNC_1"/>
    <property type="match status" value="1"/>
</dbReference>
<keyword evidence="1" id="KW-0805">Transcription regulation</keyword>
<name>A0ABQ2CTL0_9DEIO</name>
<dbReference type="InterPro" id="IPR019885">
    <property type="entry name" value="Tscrpt_reg_HTH_AsnC-type_CS"/>
</dbReference>
<evidence type="ECO:0000313" key="5">
    <source>
        <dbReference type="EMBL" id="GGJ19060.1"/>
    </source>
</evidence>
<evidence type="ECO:0000313" key="6">
    <source>
        <dbReference type="Proteomes" id="UP000632222"/>
    </source>
</evidence>
<dbReference type="Gene3D" id="1.10.10.10">
    <property type="entry name" value="Winged helix-like DNA-binding domain superfamily/Winged helix DNA-binding domain"/>
    <property type="match status" value="1"/>
</dbReference>
<dbReference type="InterPro" id="IPR011991">
    <property type="entry name" value="ArsR-like_HTH"/>
</dbReference>
<accession>A0ABQ2CTL0</accession>
<keyword evidence="3" id="KW-0804">Transcription</keyword>
<dbReference type="PANTHER" id="PTHR30154">
    <property type="entry name" value="LEUCINE-RESPONSIVE REGULATORY PROTEIN"/>
    <property type="match status" value="1"/>
</dbReference>
<dbReference type="SUPFAM" id="SSF54909">
    <property type="entry name" value="Dimeric alpha+beta barrel"/>
    <property type="match status" value="1"/>
</dbReference>
<feature type="domain" description="HTH asnC-type" evidence="4">
    <location>
        <begin position="6"/>
        <end position="67"/>
    </location>
</feature>
<dbReference type="CDD" id="cd00090">
    <property type="entry name" value="HTH_ARSR"/>
    <property type="match status" value="1"/>
</dbReference>
<dbReference type="PANTHER" id="PTHR30154:SF53">
    <property type="entry name" value="HTH-TYPE TRANSCRIPTIONAL REGULATOR LRPC"/>
    <property type="match status" value="1"/>
</dbReference>
<proteinExistence type="predicted"/>
<comment type="caution">
    <text evidence="5">The sequence shown here is derived from an EMBL/GenBank/DDBJ whole genome shotgun (WGS) entry which is preliminary data.</text>
</comment>
<sequence>MEIKSLDQTDLKILHALQENARASFAEIAKQVGLTAPAVTERIRKLEHAGVITGYRTELDLRQLGFDVQALILIEVTYKDEQAFMRYAGEKQEVLECHHLLGQSAFSLKVCVKKMLDLEALIRELMKFGQTTTHILLSEVVPRRSVF</sequence>
<dbReference type="SMART" id="SM00344">
    <property type="entry name" value="HTH_ASNC"/>
    <property type="match status" value="1"/>
</dbReference>
<dbReference type="InterPro" id="IPR000485">
    <property type="entry name" value="AsnC-type_HTH_dom"/>
</dbReference>
<dbReference type="Gene3D" id="3.30.70.920">
    <property type="match status" value="1"/>
</dbReference>
<dbReference type="InterPro" id="IPR019887">
    <property type="entry name" value="Tscrpt_reg_AsnC/Lrp_C"/>
</dbReference>
<evidence type="ECO:0000256" key="3">
    <source>
        <dbReference type="ARBA" id="ARBA00023163"/>
    </source>
</evidence>
<dbReference type="InterPro" id="IPR019888">
    <property type="entry name" value="Tscrpt_reg_AsnC-like"/>
</dbReference>
<dbReference type="InterPro" id="IPR036388">
    <property type="entry name" value="WH-like_DNA-bd_sf"/>
</dbReference>
<dbReference type="RefSeq" id="WP_188998285.1">
    <property type="nucleotide sequence ID" value="NZ_BMOD01000001.1"/>
</dbReference>
<protein>
    <submittedName>
        <fullName evidence="5">AsnC family transcriptional regulator</fullName>
    </submittedName>
</protein>
<reference evidence="6" key="1">
    <citation type="journal article" date="2019" name="Int. J. Syst. Evol. Microbiol.">
        <title>The Global Catalogue of Microorganisms (GCM) 10K type strain sequencing project: providing services to taxonomists for standard genome sequencing and annotation.</title>
        <authorList>
            <consortium name="The Broad Institute Genomics Platform"/>
            <consortium name="The Broad Institute Genome Sequencing Center for Infectious Disease"/>
            <person name="Wu L."/>
            <person name="Ma J."/>
        </authorList>
    </citation>
    <scope>NUCLEOTIDE SEQUENCE [LARGE SCALE GENOMIC DNA]</scope>
    <source>
        <strain evidence="6">JCM 14370</strain>
    </source>
</reference>
<dbReference type="InterPro" id="IPR011008">
    <property type="entry name" value="Dimeric_a/b-barrel"/>
</dbReference>
<gene>
    <name evidence="5" type="ORF">GCM10008938_01330</name>
</gene>
<evidence type="ECO:0000259" key="4">
    <source>
        <dbReference type="PROSITE" id="PS50956"/>
    </source>
</evidence>
<dbReference type="Pfam" id="PF13404">
    <property type="entry name" value="HTH_AsnC-type"/>
    <property type="match status" value="1"/>
</dbReference>
<organism evidence="5 6">
    <name type="scientific">Deinococcus roseus</name>
    <dbReference type="NCBI Taxonomy" id="392414"/>
    <lineage>
        <taxon>Bacteria</taxon>
        <taxon>Thermotogati</taxon>
        <taxon>Deinococcota</taxon>
        <taxon>Deinococci</taxon>
        <taxon>Deinococcales</taxon>
        <taxon>Deinococcaceae</taxon>
        <taxon>Deinococcus</taxon>
    </lineage>
</organism>